<comment type="caution">
    <text evidence="2">The sequence shown here is derived from an EMBL/GenBank/DDBJ whole genome shotgun (WGS) entry which is preliminary data.</text>
</comment>
<dbReference type="AlphaFoldDB" id="A0A9X4MIC7"/>
<organism evidence="2 3">
    <name type="scientific">Thiovibrio frasassiensis</name>
    <dbReference type="NCBI Taxonomy" id="2984131"/>
    <lineage>
        <taxon>Bacteria</taxon>
        <taxon>Pseudomonadati</taxon>
        <taxon>Thermodesulfobacteriota</taxon>
        <taxon>Desulfobulbia</taxon>
        <taxon>Desulfobulbales</taxon>
        <taxon>Thiovibrionaceae</taxon>
        <taxon>Thiovibrio</taxon>
    </lineage>
</organism>
<reference evidence="2" key="1">
    <citation type="journal article" date="2022" name="bioRxiv">
        <title>Thiovibrio frasassiensisgen. nov., sp. nov., an autotrophic, elemental sulfur disproportionating bacterium isolated from sulfidic karst sediment, and proposal of Thiovibrionaceae fam. nov.</title>
        <authorList>
            <person name="Aronson H."/>
            <person name="Thomas C."/>
            <person name="Bhattacharyya M."/>
            <person name="Eckstein S."/>
            <person name="Jensen S."/>
            <person name="Barco R."/>
            <person name="Macalady J."/>
            <person name="Amend J."/>
        </authorList>
    </citation>
    <scope>NUCLEOTIDE SEQUENCE</scope>
    <source>
        <strain evidence="2">RS19-109</strain>
    </source>
</reference>
<accession>A0A9X4MIC7</accession>
<sequence length="71" mass="7776">MSAEPLEQEEEQSPTRHKPVMVKLRPGSGGVRLVGCPAWPTTGTYAGASLEWCRRNQGKMTACGKCKWKTA</sequence>
<dbReference type="Proteomes" id="UP001154240">
    <property type="component" value="Unassembled WGS sequence"/>
</dbReference>
<evidence type="ECO:0000256" key="1">
    <source>
        <dbReference type="SAM" id="MobiDB-lite"/>
    </source>
</evidence>
<dbReference type="RefSeq" id="WP_307632386.1">
    <property type="nucleotide sequence ID" value="NZ_JAPHEH010000001.1"/>
</dbReference>
<evidence type="ECO:0000313" key="3">
    <source>
        <dbReference type="Proteomes" id="UP001154240"/>
    </source>
</evidence>
<reference evidence="2" key="2">
    <citation type="submission" date="2022-10" db="EMBL/GenBank/DDBJ databases">
        <authorList>
            <person name="Aronson H.S."/>
        </authorList>
    </citation>
    <scope>NUCLEOTIDE SEQUENCE</scope>
    <source>
        <strain evidence="2">RS19-109</strain>
    </source>
</reference>
<evidence type="ECO:0000313" key="2">
    <source>
        <dbReference type="EMBL" id="MDG4475414.1"/>
    </source>
</evidence>
<dbReference type="EMBL" id="JAPHEH010000001">
    <property type="protein sequence ID" value="MDG4475414.1"/>
    <property type="molecule type" value="Genomic_DNA"/>
</dbReference>
<feature type="region of interest" description="Disordered" evidence="1">
    <location>
        <begin position="1"/>
        <end position="24"/>
    </location>
</feature>
<keyword evidence="3" id="KW-1185">Reference proteome</keyword>
<protein>
    <submittedName>
        <fullName evidence="2">Uncharacterized protein</fullName>
    </submittedName>
</protein>
<proteinExistence type="predicted"/>
<name>A0A9X4MIC7_9BACT</name>
<gene>
    <name evidence="2" type="ORF">OLX77_04485</name>
</gene>
<feature type="compositionally biased region" description="Acidic residues" evidence="1">
    <location>
        <begin position="1"/>
        <end position="12"/>
    </location>
</feature>